<sequence>MDVGILMKRKKRFIRDPSRIRWGALSKDTAQELEGRLTNMGAWKSGGDASAMWTVTTDCIREVAREVLGVSKGYYGGHQGDWWWNDVVQDKVEAKKAAYIKLVESTDEDQRRANKERYKEARKEAKVAVTKAKTVAF</sequence>
<proteinExistence type="predicted"/>
<gene>
    <name evidence="2" type="primary">LOC142176471</name>
</gene>
<keyword evidence="1" id="KW-1185">Reference proteome</keyword>
<evidence type="ECO:0000313" key="2">
    <source>
        <dbReference type="RefSeq" id="XP_075100432.1"/>
    </source>
</evidence>
<protein>
    <submittedName>
        <fullName evidence="2">Uncharacterized protein LOC142176471</fullName>
    </submittedName>
</protein>
<name>A0AC58TT85_TOBAC</name>
<organism evidence="1 2">
    <name type="scientific">Nicotiana tabacum</name>
    <name type="common">Common tobacco</name>
    <dbReference type="NCBI Taxonomy" id="4097"/>
    <lineage>
        <taxon>Eukaryota</taxon>
        <taxon>Viridiplantae</taxon>
        <taxon>Streptophyta</taxon>
        <taxon>Embryophyta</taxon>
        <taxon>Tracheophyta</taxon>
        <taxon>Spermatophyta</taxon>
        <taxon>Magnoliopsida</taxon>
        <taxon>eudicotyledons</taxon>
        <taxon>Gunneridae</taxon>
        <taxon>Pentapetalae</taxon>
        <taxon>asterids</taxon>
        <taxon>lamiids</taxon>
        <taxon>Solanales</taxon>
        <taxon>Solanaceae</taxon>
        <taxon>Nicotianoideae</taxon>
        <taxon>Nicotianeae</taxon>
        <taxon>Nicotiana</taxon>
    </lineage>
</organism>
<accession>A0AC58TT85</accession>
<dbReference type="Proteomes" id="UP000790787">
    <property type="component" value="Chromosome 3"/>
</dbReference>
<reference evidence="2" key="2">
    <citation type="submission" date="2025-08" db="UniProtKB">
        <authorList>
            <consortium name="RefSeq"/>
        </authorList>
    </citation>
    <scope>IDENTIFICATION</scope>
    <source>
        <tissue evidence="2">Leaf</tissue>
    </source>
</reference>
<dbReference type="RefSeq" id="XP_075100432.1">
    <property type="nucleotide sequence ID" value="XM_075244331.1"/>
</dbReference>
<evidence type="ECO:0000313" key="1">
    <source>
        <dbReference type="Proteomes" id="UP000790787"/>
    </source>
</evidence>
<reference evidence="1" key="1">
    <citation type="journal article" date="2014" name="Nat. Commun.">
        <title>The tobacco genome sequence and its comparison with those of tomato and potato.</title>
        <authorList>
            <person name="Sierro N."/>
            <person name="Battey J.N."/>
            <person name="Ouadi S."/>
            <person name="Bakaher N."/>
            <person name="Bovet L."/>
            <person name="Willig A."/>
            <person name="Goepfert S."/>
            <person name="Peitsch M.C."/>
            <person name="Ivanov N.V."/>
        </authorList>
    </citation>
    <scope>NUCLEOTIDE SEQUENCE [LARGE SCALE GENOMIC DNA]</scope>
</reference>